<sequence>MIWVYRIIFLPALLLASPYYLWRMRRRGGYGEAFWQRLGRTVPLPPKRPGVRRIWLQAVSVGEMLAIGPLLEAIKREGGMEVFLTTTTSTGYQLAKEKYPALTVGIGYFPLDFWWASERAWWRVQPDLCILMEGERWPEHVRQAECHGVPVLSVNARLSDRSYRRSMQFAPFVLALSRGITRLLCASKGDEQRFKAIGFPAERLQTTGNLKLDVEIPLLGEADRAKLRKEVGLGDGLVLLGSSTWPGEEKALIAALQEARGKGLDVSLLIVPRHAERREELRELLAETGLSFHFRSAGVAPRVVDVAIGDTTGELRKLTQLADLVFVGKSLAPHDGGQTPVEAAILEKPLLHGPHMTNFRDIIRGLTDAGAVRKVETHEDLVREAVEYLRFPAKRAKLSSSAHAWHEANRGATERTLAVVRELLAKRVS</sequence>
<dbReference type="GO" id="GO:0005886">
    <property type="term" value="C:plasma membrane"/>
    <property type="evidence" value="ECO:0007669"/>
    <property type="project" value="UniProtKB-SubCell"/>
</dbReference>
<evidence type="ECO:0000256" key="7">
    <source>
        <dbReference type="PIRSR" id="PIRSR639901-1"/>
    </source>
</evidence>
<comment type="pathway">
    <text evidence="1 9">Bacterial outer membrane biogenesis; LPS core biosynthesis.</text>
</comment>
<keyword evidence="9" id="KW-1133">Transmembrane helix</keyword>
<feature type="site" description="Transition state stabilizer" evidence="8">
    <location>
        <position position="211"/>
    </location>
</feature>
<organism evidence="11 12">
    <name type="scientific">Oleiharenicola lentus</name>
    <dbReference type="NCBI Taxonomy" id="2508720"/>
    <lineage>
        <taxon>Bacteria</taxon>
        <taxon>Pseudomonadati</taxon>
        <taxon>Verrucomicrobiota</taxon>
        <taxon>Opitutia</taxon>
        <taxon>Opitutales</taxon>
        <taxon>Opitutaceae</taxon>
        <taxon>Oleiharenicola</taxon>
    </lineage>
</organism>
<evidence type="ECO:0000256" key="9">
    <source>
        <dbReference type="RuleBase" id="RU365103"/>
    </source>
</evidence>
<evidence type="ECO:0000256" key="5">
    <source>
        <dbReference type="ARBA" id="ARBA00031445"/>
    </source>
</evidence>
<evidence type="ECO:0000313" key="12">
    <source>
        <dbReference type="Proteomes" id="UP000290218"/>
    </source>
</evidence>
<evidence type="ECO:0000259" key="10">
    <source>
        <dbReference type="Pfam" id="PF04413"/>
    </source>
</evidence>
<evidence type="ECO:0000256" key="6">
    <source>
        <dbReference type="ARBA" id="ARBA00049183"/>
    </source>
</evidence>
<dbReference type="OrthoDB" id="9789797at2"/>
<dbReference type="PANTHER" id="PTHR42755:SF1">
    <property type="entry name" value="3-DEOXY-D-MANNO-OCTULOSONIC ACID TRANSFERASE, MITOCHONDRIAL-RELATED"/>
    <property type="match status" value="1"/>
</dbReference>
<protein>
    <recommendedName>
        <fullName evidence="3 9">3-deoxy-D-manno-octulosonic acid transferase</fullName>
        <shortName evidence="9">Kdo transferase</shortName>
        <ecNumber evidence="2 9">2.4.99.12</ecNumber>
    </recommendedName>
    <alternativeName>
        <fullName evidence="5 9">Lipid IV(A) 3-deoxy-D-manno-octulosonic acid transferase</fullName>
    </alternativeName>
</protein>
<dbReference type="InterPro" id="IPR038107">
    <property type="entry name" value="Glycos_transf_N_sf"/>
</dbReference>
<dbReference type="Gene3D" id="3.40.50.11720">
    <property type="entry name" value="3-Deoxy-D-manno-octulosonic-acid transferase, N-terminal domain"/>
    <property type="match status" value="1"/>
</dbReference>
<proteinExistence type="inferred from homology"/>
<evidence type="ECO:0000313" key="11">
    <source>
        <dbReference type="EMBL" id="RXK55987.1"/>
    </source>
</evidence>
<dbReference type="GO" id="GO:0043842">
    <property type="term" value="F:Kdo transferase activity"/>
    <property type="evidence" value="ECO:0007669"/>
    <property type="project" value="UniProtKB-EC"/>
</dbReference>
<accession>A0A4Q1CA75</accession>
<dbReference type="GO" id="GO:0009244">
    <property type="term" value="P:lipopolysaccharide core region biosynthetic process"/>
    <property type="evidence" value="ECO:0007669"/>
    <property type="project" value="UniProtKB-UniRule"/>
</dbReference>
<evidence type="ECO:0000256" key="8">
    <source>
        <dbReference type="PIRSR" id="PIRSR639901-2"/>
    </source>
</evidence>
<dbReference type="Pfam" id="PF04413">
    <property type="entry name" value="Glycos_transf_N"/>
    <property type="match status" value="1"/>
</dbReference>
<dbReference type="SUPFAM" id="SSF53756">
    <property type="entry name" value="UDP-Glycosyltransferase/glycogen phosphorylase"/>
    <property type="match status" value="1"/>
</dbReference>
<dbReference type="EMBL" id="SDHX01000001">
    <property type="protein sequence ID" value="RXK55987.1"/>
    <property type="molecule type" value="Genomic_DNA"/>
</dbReference>
<dbReference type="Proteomes" id="UP000290218">
    <property type="component" value="Unassembled WGS sequence"/>
</dbReference>
<feature type="site" description="Transition state stabilizer" evidence="8">
    <location>
        <position position="133"/>
    </location>
</feature>
<keyword evidence="9" id="KW-0448">Lipopolysaccharide biosynthesis</keyword>
<comment type="similarity">
    <text evidence="9">Belongs to the glycosyltransferase group 1 family.</text>
</comment>
<comment type="caution">
    <text evidence="11">The sequence shown here is derived from an EMBL/GenBank/DDBJ whole genome shotgun (WGS) entry which is preliminary data.</text>
</comment>
<dbReference type="AlphaFoldDB" id="A0A4Q1CA75"/>
<evidence type="ECO:0000256" key="1">
    <source>
        <dbReference type="ARBA" id="ARBA00004713"/>
    </source>
</evidence>
<reference evidence="11 12" key="1">
    <citation type="submission" date="2019-01" db="EMBL/GenBank/DDBJ databases">
        <title>Lacunisphaera sp. strain TWA-58.</title>
        <authorList>
            <person name="Chen W.-M."/>
        </authorList>
    </citation>
    <scope>NUCLEOTIDE SEQUENCE [LARGE SCALE GENOMIC DNA]</scope>
    <source>
        <strain evidence="11 12">TWA-58</strain>
    </source>
</reference>
<keyword evidence="9" id="KW-0472">Membrane</keyword>
<dbReference type="EC" id="2.4.99.12" evidence="2 9"/>
<keyword evidence="9" id="KW-0812">Transmembrane</keyword>
<dbReference type="PANTHER" id="PTHR42755">
    <property type="entry name" value="3-DEOXY-MANNO-OCTULOSONATE CYTIDYLYLTRANSFERASE"/>
    <property type="match status" value="1"/>
</dbReference>
<dbReference type="GO" id="GO:0009245">
    <property type="term" value="P:lipid A biosynthetic process"/>
    <property type="evidence" value="ECO:0007669"/>
    <property type="project" value="TreeGrafter"/>
</dbReference>
<evidence type="ECO:0000256" key="2">
    <source>
        <dbReference type="ARBA" id="ARBA00012621"/>
    </source>
</evidence>
<feature type="transmembrane region" description="Helical" evidence="9">
    <location>
        <begin position="6"/>
        <end position="22"/>
    </location>
</feature>
<dbReference type="UniPathway" id="UPA00958"/>
<dbReference type="InterPro" id="IPR039901">
    <property type="entry name" value="Kdotransferase"/>
</dbReference>
<comment type="catalytic activity">
    <reaction evidence="6 9">
        <text>lipid IVA (E. coli) + CMP-3-deoxy-beta-D-manno-octulosonate = alpha-Kdo-(2-&gt;6)-lipid IVA (E. coli) + CMP + H(+)</text>
        <dbReference type="Rhea" id="RHEA:28066"/>
        <dbReference type="ChEBI" id="CHEBI:15378"/>
        <dbReference type="ChEBI" id="CHEBI:58603"/>
        <dbReference type="ChEBI" id="CHEBI:60364"/>
        <dbReference type="ChEBI" id="CHEBI:60377"/>
        <dbReference type="ChEBI" id="CHEBI:85987"/>
        <dbReference type="EC" id="2.4.99.12"/>
    </reaction>
</comment>
<dbReference type="Gene3D" id="3.40.50.2000">
    <property type="entry name" value="Glycogen Phosphorylase B"/>
    <property type="match status" value="1"/>
</dbReference>
<evidence type="ECO:0000256" key="3">
    <source>
        <dbReference type="ARBA" id="ARBA00019077"/>
    </source>
</evidence>
<name>A0A4Q1CA75_9BACT</name>
<gene>
    <name evidence="11" type="ORF">ESB00_08950</name>
</gene>
<feature type="domain" description="3-deoxy-D-manno-octulosonic-acid transferase N-terminal" evidence="10">
    <location>
        <begin position="34"/>
        <end position="213"/>
    </location>
</feature>
<comment type="subcellular location">
    <subcellularLocation>
        <location evidence="9">Cell membrane</location>
    </subcellularLocation>
</comment>
<keyword evidence="9" id="KW-1003">Cell membrane</keyword>
<evidence type="ECO:0000256" key="4">
    <source>
        <dbReference type="ARBA" id="ARBA00022679"/>
    </source>
</evidence>
<feature type="active site" description="Proton acceptor" evidence="7">
    <location>
        <position position="63"/>
    </location>
</feature>
<dbReference type="InterPro" id="IPR007507">
    <property type="entry name" value="Glycos_transf_N"/>
</dbReference>
<comment type="function">
    <text evidence="9">Involved in lipopolysaccharide (LPS) biosynthesis. Catalyzes the transfer of 3-deoxy-D-manno-octulosonate (Kdo) residue(s) from CMP-Kdo to lipid IV(A), the tetraacyldisaccharide-1,4'-bisphosphate precursor of lipid A.</text>
</comment>
<keyword evidence="4 9" id="KW-0808">Transferase</keyword>
<keyword evidence="12" id="KW-1185">Reference proteome</keyword>